<name>A0A1U9UYF2_CUPNE</name>
<dbReference type="GO" id="GO:0016020">
    <property type="term" value="C:membrane"/>
    <property type="evidence" value="ECO:0007669"/>
    <property type="project" value="TreeGrafter"/>
</dbReference>
<sequence>MKAPKGAGTGALLIHGLGGTQYDLGPMHKALRRVGVETHAVTLPGHGGQPEDLLPVVAEDWLDSVTRAYDELVDKYETFHVMGMCMGALLALALCERRQHRKGQLVALSAPVFIDGWSTPWYRFLRYPVYHIPGLAARIRVDEDEPFGIKNDLVRAVVKAKFERGDNFHYRWVPLACVRQVDRLRRWVLGGAHRIACPTLVVHAREDELTSLRSADFLEAAVPDVRKVVLEDSYHMICVDNDREQVVSSVLDFLGFDPARARRQSRRLVEVPMEAEAIGTLVGEYIAALTTQHFEAVFPLLAPTVQWRHLAAHPLAGTYDDRDAVIAMFARLGELAGGQPVHITATSAPRIEGQTAEFGLAVSFVADGVPVAWRGTQFLQCSNGRITAVEYRPAAGVSADTATT</sequence>
<dbReference type="Proteomes" id="UP000189627">
    <property type="component" value="Chromosome 2"/>
</dbReference>
<dbReference type="InterPro" id="IPR050266">
    <property type="entry name" value="AB_hydrolase_sf"/>
</dbReference>
<dbReference type="AlphaFoldDB" id="A0A1U9UYF2"/>
<gene>
    <name evidence="3" type="ORF">BJN34_27940</name>
</gene>
<dbReference type="EMBL" id="CP017758">
    <property type="protein sequence ID" value="AQV97700.1"/>
    <property type="molecule type" value="Genomic_DNA"/>
</dbReference>
<dbReference type="KEGG" id="cuh:BJN34_27940"/>
<accession>A0A1U9UYF2</accession>
<dbReference type="SUPFAM" id="SSF54427">
    <property type="entry name" value="NTF2-like"/>
    <property type="match status" value="1"/>
</dbReference>
<evidence type="ECO:0000313" key="4">
    <source>
        <dbReference type="Proteomes" id="UP000189627"/>
    </source>
</evidence>
<dbReference type="PANTHER" id="PTHR43798:SF33">
    <property type="entry name" value="HYDROLASE, PUTATIVE (AFU_ORTHOLOGUE AFUA_2G14860)-RELATED"/>
    <property type="match status" value="1"/>
</dbReference>
<evidence type="ECO:0000259" key="1">
    <source>
        <dbReference type="Pfam" id="PF12680"/>
    </source>
</evidence>
<dbReference type="Gene3D" id="3.10.450.50">
    <property type="match status" value="1"/>
</dbReference>
<protein>
    <submittedName>
        <fullName evidence="3">Esterase</fullName>
    </submittedName>
</protein>
<dbReference type="Pfam" id="PF12697">
    <property type="entry name" value="Abhydrolase_6"/>
    <property type="match status" value="1"/>
</dbReference>
<evidence type="ECO:0000313" key="3">
    <source>
        <dbReference type="EMBL" id="AQV97700.1"/>
    </source>
</evidence>
<dbReference type="PANTHER" id="PTHR43798">
    <property type="entry name" value="MONOACYLGLYCEROL LIPASE"/>
    <property type="match status" value="1"/>
</dbReference>
<dbReference type="InterPro" id="IPR029058">
    <property type="entry name" value="AB_hydrolase_fold"/>
</dbReference>
<dbReference type="InterPro" id="IPR032710">
    <property type="entry name" value="NTF2-like_dom_sf"/>
</dbReference>
<feature type="domain" description="SnoaL-like" evidence="1">
    <location>
        <begin position="283"/>
        <end position="388"/>
    </location>
</feature>
<dbReference type="InterPro" id="IPR037401">
    <property type="entry name" value="SnoaL-like"/>
</dbReference>
<evidence type="ECO:0000259" key="2">
    <source>
        <dbReference type="Pfam" id="PF12697"/>
    </source>
</evidence>
<dbReference type="InterPro" id="IPR000073">
    <property type="entry name" value="AB_hydrolase_1"/>
</dbReference>
<feature type="domain" description="AB hydrolase-1" evidence="2">
    <location>
        <begin position="12"/>
        <end position="247"/>
    </location>
</feature>
<organism evidence="3 4">
    <name type="scientific">Cupriavidus necator</name>
    <name type="common">Alcaligenes eutrophus</name>
    <name type="synonym">Ralstonia eutropha</name>
    <dbReference type="NCBI Taxonomy" id="106590"/>
    <lineage>
        <taxon>Bacteria</taxon>
        <taxon>Pseudomonadati</taxon>
        <taxon>Pseudomonadota</taxon>
        <taxon>Betaproteobacteria</taxon>
        <taxon>Burkholderiales</taxon>
        <taxon>Burkholderiaceae</taxon>
        <taxon>Cupriavidus</taxon>
    </lineage>
</organism>
<dbReference type="Gene3D" id="3.40.50.1820">
    <property type="entry name" value="alpha/beta hydrolase"/>
    <property type="match status" value="1"/>
</dbReference>
<dbReference type="RefSeq" id="WP_078200041.1">
    <property type="nucleotide sequence ID" value="NZ_CP017758.1"/>
</dbReference>
<dbReference type="SUPFAM" id="SSF53474">
    <property type="entry name" value="alpha/beta-Hydrolases"/>
    <property type="match status" value="1"/>
</dbReference>
<dbReference type="Pfam" id="PF12680">
    <property type="entry name" value="SnoaL_2"/>
    <property type="match status" value="1"/>
</dbReference>
<proteinExistence type="predicted"/>
<dbReference type="OrthoDB" id="8612291at2"/>
<reference evidence="4" key="1">
    <citation type="submission" date="2017-02" db="EMBL/GenBank/DDBJ databases">
        <title>Complete genome sequence of Cupriavidus necator strain NH9, a 3-chlorobenzoate degrader.</title>
        <authorList>
            <person name="Moriuchi R."/>
            <person name="Dohra H."/>
            <person name="Ogawa N."/>
        </authorList>
    </citation>
    <scope>NUCLEOTIDE SEQUENCE [LARGE SCALE GENOMIC DNA]</scope>
    <source>
        <strain evidence="4">NH9</strain>
    </source>
</reference>